<reference evidence="2" key="1">
    <citation type="journal article" date="2003" name="Genome Biol.">
        <title>An integrated gene annotation and transcriptional profiling approach towards the full gene content of the Drosophila genome.</title>
        <authorList>
            <person name="Hild M."/>
            <person name="Beckmann B."/>
            <person name="Haas S.A."/>
            <person name="Koch B."/>
            <person name="Solovyev V."/>
            <person name="Busold C."/>
            <person name="Fellenberg K."/>
            <person name="Boutros M."/>
            <person name="Vingron M."/>
            <person name="Sauer F."/>
            <person name="Hoheisel J.D."/>
            <person name="Paro R."/>
        </authorList>
    </citation>
    <scope>NUCLEOTIDE SEQUENCE</scope>
</reference>
<proteinExistence type="predicted"/>
<feature type="compositionally biased region" description="Gly residues" evidence="1">
    <location>
        <begin position="54"/>
        <end position="63"/>
    </location>
</feature>
<dbReference type="AlphaFoldDB" id="Q6IJJ3"/>
<gene>
    <name evidence="2" type="ORF">HDC14831</name>
</gene>
<accession>Q6IJJ3</accession>
<feature type="compositionally biased region" description="Polar residues" evidence="1">
    <location>
        <begin position="66"/>
        <end position="75"/>
    </location>
</feature>
<sequence>MSQYFSIMRNAYNLLLFAPHSQRAHRSRPTKQQIAASRWPRVQGAGPKISDRVGGSGDSGIRGHGNRTNNSIVDSNQLSGCTRRCWHRDPPDWEVSSLPRSHSVFILVEIVRRMQRFTLLDADYHFGAKIKSLCGHTACRRRNAPEGQLKPHPDRIGSGRVGADISEFECDLLVGQCATMACVFNTCANLIKTTDQVPPPAQQPSSSPSH</sequence>
<organism evidence="2">
    <name type="scientific">Drosophila melanogaster</name>
    <name type="common">Fruit fly</name>
    <dbReference type="NCBI Taxonomy" id="7227"/>
    <lineage>
        <taxon>Eukaryota</taxon>
        <taxon>Metazoa</taxon>
        <taxon>Ecdysozoa</taxon>
        <taxon>Arthropoda</taxon>
        <taxon>Hexapoda</taxon>
        <taxon>Insecta</taxon>
        <taxon>Pterygota</taxon>
        <taxon>Neoptera</taxon>
        <taxon>Endopterygota</taxon>
        <taxon>Diptera</taxon>
        <taxon>Brachycera</taxon>
        <taxon>Muscomorpha</taxon>
        <taxon>Ephydroidea</taxon>
        <taxon>Drosophilidae</taxon>
        <taxon>Drosophila</taxon>
        <taxon>Sophophora</taxon>
    </lineage>
</organism>
<name>Q6IJJ3_DROME</name>
<evidence type="ECO:0000256" key="1">
    <source>
        <dbReference type="SAM" id="MobiDB-lite"/>
    </source>
</evidence>
<evidence type="ECO:0000313" key="2">
    <source>
        <dbReference type="EMBL" id="DAA04228.1"/>
    </source>
</evidence>
<feature type="region of interest" description="Disordered" evidence="1">
    <location>
        <begin position="23"/>
        <end position="75"/>
    </location>
</feature>
<protein>
    <submittedName>
        <fullName evidence="2">HDC14831</fullName>
    </submittedName>
</protein>
<dbReference type="EMBL" id="BK002723">
    <property type="protein sequence ID" value="DAA04228.1"/>
    <property type="molecule type" value="Genomic_DNA"/>
</dbReference>